<evidence type="ECO:0000313" key="2">
    <source>
        <dbReference type="Proteomes" id="UP000190797"/>
    </source>
</evidence>
<gene>
    <name evidence="1" type="ORF">BKM31_13490</name>
</gene>
<dbReference type="Pfam" id="PF05402">
    <property type="entry name" value="PqqD"/>
    <property type="match status" value="1"/>
</dbReference>
<protein>
    <recommendedName>
        <fullName evidence="3">PqqD family protein</fullName>
    </recommendedName>
</protein>
<accession>A0A1U9ZWL4</accession>
<name>A0A1U9ZWL4_9ACTN</name>
<dbReference type="AlphaFoldDB" id="A0A1U9ZWL4"/>
<dbReference type="InterPro" id="IPR041881">
    <property type="entry name" value="PqqD_sf"/>
</dbReference>
<dbReference type="Proteomes" id="UP000190797">
    <property type="component" value="Chromosome"/>
</dbReference>
<keyword evidence="2" id="KW-1185">Reference proteome</keyword>
<dbReference type="KEGG" id="noa:BKM31_13490"/>
<evidence type="ECO:0008006" key="3">
    <source>
        <dbReference type="Google" id="ProtNLM"/>
    </source>
</evidence>
<dbReference type="EMBL" id="CP017717">
    <property type="protein sequence ID" value="AQZ62344.1"/>
    <property type="molecule type" value="Genomic_DNA"/>
</dbReference>
<reference evidence="2" key="1">
    <citation type="journal article" date="2017" name="Med. Chem. Commun.">
        <title>Nonomuraea sp. ATCC 55076 harbours the largest actinomycete chromosome to date and the kistamicin biosynthetic gene cluster.</title>
        <authorList>
            <person name="Nazari B."/>
            <person name="Forneris C.C."/>
            <person name="Gibson M.I."/>
            <person name="Moon K."/>
            <person name="Schramma K.R."/>
            <person name="Seyedsayamdost M.R."/>
        </authorList>
    </citation>
    <scope>NUCLEOTIDE SEQUENCE [LARGE SCALE GENOMIC DNA]</scope>
    <source>
        <strain evidence="2">ATCC 55076</strain>
    </source>
</reference>
<dbReference type="InterPro" id="IPR008792">
    <property type="entry name" value="PQQD"/>
</dbReference>
<dbReference type="STRING" id="1909395.BKM31_13490"/>
<dbReference type="OrthoDB" id="5195143at2"/>
<dbReference type="RefSeq" id="WP_080038499.1">
    <property type="nucleotide sequence ID" value="NZ_CP017717.1"/>
</dbReference>
<dbReference type="Gene3D" id="1.10.10.1150">
    <property type="entry name" value="Coenzyme PQQ synthesis protein D (PqqD)"/>
    <property type="match status" value="1"/>
</dbReference>
<sequence length="91" mass="9913">MPILRLAEHAVFDDTDDAGVILDNRQGVYLSLNGVATVMLRAALRHETLDELIAELQGRIDAPETTLRAGYAKLVSQLGDQALLAGAEERR</sequence>
<evidence type="ECO:0000313" key="1">
    <source>
        <dbReference type="EMBL" id="AQZ62344.1"/>
    </source>
</evidence>
<organism evidence="1 2">
    <name type="scientific">[Actinomadura] parvosata subsp. kistnae</name>
    <dbReference type="NCBI Taxonomy" id="1909395"/>
    <lineage>
        <taxon>Bacteria</taxon>
        <taxon>Bacillati</taxon>
        <taxon>Actinomycetota</taxon>
        <taxon>Actinomycetes</taxon>
        <taxon>Streptosporangiales</taxon>
        <taxon>Streptosporangiaceae</taxon>
        <taxon>Nonomuraea</taxon>
    </lineage>
</organism>
<proteinExistence type="predicted"/>